<reference evidence="1 2" key="1">
    <citation type="submission" date="2018-06" db="EMBL/GenBank/DDBJ databases">
        <title>Pseudomonas diversity within urban Lake Michigan freshwaters.</title>
        <authorList>
            <person name="Batrich M."/>
            <person name="Hatzopoulos T."/>
            <person name="Putonti C."/>
        </authorList>
    </citation>
    <scope>NUCLEOTIDE SEQUENCE [LARGE SCALE GENOMIC DNA]</scope>
    <source>
        <strain evidence="1 2">LBp-160603</strain>
    </source>
</reference>
<protein>
    <submittedName>
        <fullName evidence="1">Uncharacterized protein</fullName>
    </submittedName>
</protein>
<comment type="caution">
    <text evidence="1">The sequence shown here is derived from an EMBL/GenBank/DDBJ whole genome shotgun (WGS) entry which is preliminary data.</text>
</comment>
<sequence length="388" mass="41878">MNNQALQSLLDGLVDPGYAIRPPRVVSLVHYGPDGVNVATRGRAEYHAQTDGGLEVRYRSVDAGGAPHADSHLLIDAQGRARSSITRLLDDQGQVRRSVFGQYDALHLTAAGTPSHGLATLSANDAQGHLVHQAQMAYDEECYASYSTRQFDADGRLLGRTCVSYGQAQMAGTRLTGGMLAVNHTDGRGTRTYSARSYLGATGVPYQVIGTRYIEGGNAVLEHINSDYGGVLFDARRQVHGGELVVRTFAACGKPRSATALRYRQGQLVGRQRLDLEGVMKVVGPAPLLCSFAPWAPNRAADRSSVQRRQDGSLLQRREDWFTQPGSGGTPRRTLVTLYARDGQRVIRVTDVDYAGAQFDSRGLPVGGSILSTHYQAGVRSTTACIAY</sequence>
<name>A0A2V4I485_9PSED</name>
<organism evidence="1 2">
    <name type="scientific">Pseudomonas soli</name>
    <dbReference type="NCBI Taxonomy" id="1306993"/>
    <lineage>
        <taxon>Bacteria</taxon>
        <taxon>Pseudomonadati</taxon>
        <taxon>Pseudomonadota</taxon>
        <taxon>Gammaproteobacteria</taxon>
        <taxon>Pseudomonadales</taxon>
        <taxon>Pseudomonadaceae</taxon>
        <taxon>Pseudomonas</taxon>
    </lineage>
</organism>
<evidence type="ECO:0000313" key="2">
    <source>
        <dbReference type="Proteomes" id="UP000247620"/>
    </source>
</evidence>
<gene>
    <name evidence="1" type="ORF">DMX07_04650</name>
</gene>
<accession>A0A2V4I485</accession>
<evidence type="ECO:0000313" key="1">
    <source>
        <dbReference type="EMBL" id="PYB85288.1"/>
    </source>
</evidence>
<dbReference type="Proteomes" id="UP000247620">
    <property type="component" value="Unassembled WGS sequence"/>
</dbReference>
<dbReference type="RefSeq" id="WP_110697904.1">
    <property type="nucleotide sequence ID" value="NZ_QJRO01000002.1"/>
</dbReference>
<dbReference type="EMBL" id="QJRO01000002">
    <property type="protein sequence ID" value="PYB85288.1"/>
    <property type="molecule type" value="Genomic_DNA"/>
</dbReference>
<dbReference type="AlphaFoldDB" id="A0A2V4I485"/>
<proteinExistence type="predicted"/>